<gene>
    <name evidence="13 15" type="primary">gyrB</name>
    <name evidence="15" type="ORF">ACFPDQ_01780</name>
</gene>
<feature type="site" description="Interaction with DNA" evidence="13">
    <location>
        <position position="453"/>
    </location>
</feature>
<keyword evidence="8 13" id="KW-0067">ATP-binding</keyword>
<dbReference type="Pfam" id="PF00204">
    <property type="entry name" value="DNA_gyraseB"/>
    <property type="match status" value="1"/>
</dbReference>
<dbReference type="EMBL" id="JBHSJH010000001">
    <property type="protein sequence ID" value="MFC4891779.1"/>
    <property type="molecule type" value="Genomic_DNA"/>
</dbReference>
<keyword evidence="11" id="KW-0238">DNA-binding</keyword>
<sequence length="800" mass="89818">MSENKAYDSSSIKVLKGLDAVRKRPGMYIGDTDDGSGLHHMVFEVVDNAIDEALAGHCDDIKVIINTDGSVSVSDNGRGIPTDIHKEEGRSAAEVIMTVLHAGGKFDDNSYKVSGGLHGVGVSVVNALSEWLSLDICRNGYRYYQEYVHGVPQYPLKQMEATDKTGSTIRFKPSKETFSFVDFDYDILMKRIRELSFLNSGVKIELIDKVNDRSEIFKYDGGIIAFVKYLNKSKKPLHENVVAVGGEKDNIQVELALQWNDSYKESIFCFTNNIPQRDGGTHLSGLKAAVTRTMNTYIEAEGFNKKLKVTITGEDTREGLAAVLSVKVPDPKFSSQTKDKLVSSDVKSAVESLVNEKLGEFLQENPKEAKIICEKILDSAKAREAARKARDMTRRKGALDIAGLPGKLADCQEKDPAFSELYLVEGDSAGGSAKQARDRKTQAILPLKGKILNVEKARFDKMLASQEVGTLIKALGCGIGAEDYDPEKTRYHKIILMTDADVDGSHIRTLLLTFFYRQMPELVERGYLYIAQPPLFKIKRGKQETYLKDEDALAIYLGNIGLEGTLIVAGETTISGVALSNYYNLYQQYEKVIKKYAKIYPEKLLRTFAYSSRYTDENAYEWWQNIVDKCNEKALAYEKFKFIKQTYTDDNEQQHLAYGINHYQNGHNTDYIVKHGFFSTKDYESLVTYGEVIADISFKGAHVEKGARKEYIDDFESAIDWVLKEAKKGQDVQRYKGLGEMNPEQLWETTMDPENRVLLQVSVSDAVEADALFTTLMGDEVEPRRDFIESNALNVVNLDV</sequence>
<feature type="binding site" evidence="13">
    <location>
        <position position="425"/>
    </location>
    <ligand>
        <name>Mg(2+)</name>
        <dbReference type="ChEBI" id="CHEBI:18420"/>
        <label>1</label>
        <note>catalytic</note>
    </ligand>
</feature>
<dbReference type="CDD" id="cd16928">
    <property type="entry name" value="HATPase_GyrB-like"/>
    <property type="match status" value="1"/>
</dbReference>
<dbReference type="Gene3D" id="3.30.230.10">
    <property type="match status" value="1"/>
</dbReference>
<keyword evidence="16" id="KW-1185">Reference proteome</keyword>
<comment type="miscellaneous">
    <text evidence="13">Few gyrases are as efficient as E.coli at forming negative supercoils. Not all organisms have 2 type II topoisomerases; in organisms with a single type II topoisomerase this enzyme also has to decatenate newly replicated chromosomes.</text>
</comment>
<dbReference type="PRINTS" id="PR01159">
    <property type="entry name" value="DNAGYRASEB"/>
</dbReference>
<dbReference type="Pfam" id="PF01751">
    <property type="entry name" value="Toprim"/>
    <property type="match status" value="1"/>
</dbReference>
<comment type="function">
    <text evidence="13">A type II topoisomerase that negatively supercoils closed circular double-stranded (ds) DNA in an ATP-dependent manner to modulate DNA topology and maintain chromosomes in an underwound state. Negative supercoiling favors strand separation, and DNA replication, transcription, recombination and repair, all of which involve strand separation. Also able to catalyze the interconversion of other topological isomers of dsDNA rings, including catenanes and knotted rings. Type II topoisomerases break and join 2 DNA strands simultaneously in an ATP-dependent manner.</text>
</comment>
<dbReference type="PRINTS" id="PR00418">
    <property type="entry name" value="TPI2FAMILY"/>
</dbReference>
<dbReference type="Pfam" id="PF21249">
    <property type="entry name" value="GyrB_hook"/>
    <property type="match status" value="1"/>
</dbReference>
<keyword evidence="7 13" id="KW-0547">Nucleotide-binding</keyword>
<dbReference type="InterPro" id="IPR003594">
    <property type="entry name" value="HATPase_dom"/>
</dbReference>
<evidence type="ECO:0000256" key="13">
    <source>
        <dbReference type="HAMAP-Rule" id="MF_01898"/>
    </source>
</evidence>
<comment type="catalytic activity">
    <reaction evidence="1 13">
        <text>ATP-dependent breakage, passage and rejoining of double-stranded DNA.</text>
        <dbReference type="EC" id="5.6.2.2"/>
    </reaction>
</comment>
<dbReference type="RefSeq" id="WP_119330489.1">
    <property type="nucleotide sequence ID" value="NZ_JBHSJH010000001.1"/>
</dbReference>
<evidence type="ECO:0000256" key="10">
    <source>
        <dbReference type="ARBA" id="ARBA00023029"/>
    </source>
</evidence>
<evidence type="ECO:0000256" key="12">
    <source>
        <dbReference type="ARBA" id="ARBA00023235"/>
    </source>
</evidence>
<comment type="caution">
    <text evidence="15">The sequence shown here is derived from an EMBL/GenBank/DDBJ whole genome shotgun (WGS) entry which is preliminary data.</text>
</comment>
<comment type="subunit">
    <text evidence="13">Heterotetramer, composed of two GyrA and two GyrB chains. In the heterotetramer, GyrA contains the active site tyrosine that forms a transient covalent intermediate with DNA, while GyrB binds cofactors and catalyzes ATP hydrolysis.</text>
</comment>
<dbReference type="InterPro" id="IPR013506">
    <property type="entry name" value="Topo_IIA_bsu_dom2"/>
</dbReference>
<evidence type="ECO:0000256" key="11">
    <source>
        <dbReference type="ARBA" id="ARBA00023125"/>
    </source>
</evidence>
<dbReference type="PROSITE" id="PS50880">
    <property type="entry name" value="TOPRIM"/>
    <property type="match status" value="1"/>
</dbReference>
<evidence type="ECO:0000313" key="16">
    <source>
        <dbReference type="Proteomes" id="UP001595926"/>
    </source>
</evidence>
<dbReference type="CDD" id="cd03366">
    <property type="entry name" value="TOPRIM_TopoIIA_GyrB"/>
    <property type="match status" value="1"/>
</dbReference>
<dbReference type="InterPro" id="IPR036890">
    <property type="entry name" value="HATPase_C_sf"/>
</dbReference>
<accession>A0ABV9TAR1</accession>
<dbReference type="InterPro" id="IPR018522">
    <property type="entry name" value="TopoIIA_CS"/>
</dbReference>
<dbReference type="InterPro" id="IPR014721">
    <property type="entry name" value="Ribsml_uS5_D2-typ_fold_subgr"/>
</dbReference>
<reference evidence="16" key="1">
    <citation type="journal article" date="2019" name="Int. J. Syst. Evol. Microbiol.">
        <title>The Global Catalogue of Microorganisms (GCM) 10K type strain sequencing project: providing services to taxonomists for standard genome sequencing and annotation.</title>
        <authorList>
            <consortium name="The Broad Institute Genomics Platform"/>
            <consortium name="The Broad Institute Genome Sequencing Center for Infectious Disease"/>
            <person name="Wu L."/>
            <person name="Ma J."/>
        </authorList>
    </citation>
    <scope>NUCLEOTIDE SEQUENCE [LARGE SCALE GENOMIC DNA]</scope>
    <source>
        <strain evidence="16">CGMCC 1.13718</strain>
    </source>
</reference>
<dbReference type="NCBIfam" id="NF004189">
    <property type="entry name" value="PRK05644.1"/>
    <property type="match status" value="1"/>
</dbReference>
<evidence type="ECO:0000259" key="14">
    <source>
        <dbReference type="PROSITE" id="PS50880"/>
    </source>
</evidence>
<comment type="subcellular location">
    <subcellularLocation>
        <location evidence="13">Cytoplasm</location>
    </subcellularLocation>
</comment>
<proteinExistence type="inferred from homology"/>
<dbReference type="InterPro" id="IPR002288">
    <property type="entry name" value="DNA_gyrase_B_C"/>
</dbReference>
<keyword evidence="12 13" id="KW-0413">Isomerase</keyword>
<dbReference type="EC" id="5.6.2.2" evidence="3 13"/>
<dbReference type="InterPro" id="IPR006171">
    <property type="entry name" value="TOPRIM_dom"/>
</dbReference>
<feature type="binding site" evidence="13">
    <location>
        <position position="499"/>
    </location>
    <ligand>
        <name>Mg(2+)</name>
        <dbReference type="ChEBI" id="CHEBI:18420"/>
        <label>1</label>
        <note>catalytic</note>
    </ligand>
</feature>
<feature type="binding site" evidence="13">
    <location>
        <position position="501"/>
    </location>
    <ligand>
        <name>Mg(2+)</name>
        <dbReference type="ChEBI" id="CHEBI:18420"/>
        <label>2</label>
    </ligand>
</feature>
<keyword evidence="6 13" id="KW-0479">Metal-binding</keyword>
<dbReference type="Proteomes" id="UP001595926">
    <property type="component" value="Unassembled WGS sequence"/>
</dbReference>
<comment type="cofactor">
    <cofactor evidence="13">
        <name>Mg(2+)</name>
        <dbReference type="ChEBI" id="CHEBI:18420"/>
    </cofactor>
    <cofactor evidence="13">
        <name>Mn(2+)</name>
        <dbReference type="ChEBI" id="CHEBI:29035"/>
    </cofactor>
    <cofactor evidence="13">
        <name>Ca(2+)</name>
        <dbReference type="ChEBI" id="CHEBI:29108"/>
    </cofactor>
    <text evidence="13">Binds two Mg(2+) per subunit. The magnesium ions form salt bridges with both the protein and the DNA. Can also accept other divalent metal cations, such as Mn(2+) or Ca(2+).</text>
</comment>
<organism evidence="15 16">
    <name type="scientific">Pseudofrancisella aestuarii</name>
    <dbReference type="NCBI Taxonomy" id="2670347"/>
    <lineage>
        <taxon>Bacteria</taxon>
        <taxon>Pseudomonadati</taxon>
        <taxon>Pseudomonadota</taxon>
        <taxon>Gammaproteobacteria</taxon>
        <taxon>Thiotrichales</taxon>
        <taxon>Francisellaceae</taxon>
        <taxon>Pseudofrancisella</taxon>
    </lineage>
</organism>
<dbReference type="InterPro" id="IPR049353">
    <property type="entry name" value="GyrB_hook"/>
</dbReference>
<dbReference type="InterPro" id="IPR020568">
    <property type="entry name" value="Ribosomal_Su5_D2-typ_SF"/>
</dbReference>
<dbReference type="SUPFAM" id="SSF56719">
    <property type="entry name" value="Type II DNA topoisomerase"/>
    <property type="match status" value="1"/>
</dbReference>
<dbReference type="Pfam" id="PF02518">
    <property type="entry name" value="HATPase_c"/>
    <property type="match status" value="1"/>
</dbReference>
<dbReference type="SMART" id="SM00433">
    <property type="entry name" value="TOP2c"/>
    <property type="match status" value="1"/>
</dbReference>
<protein>
    <recommendedName>
        <fullName evidence="4 13">DNA gyrase subunit B</fullName>
        <ecNumber evidence="3 13">5.6.2.2</ecNumber>
    </recommendedName>
</protein>
<dbReference type="Gene3D" id="3.40.50.670">
    <property type="match status" value="2"/>
</dbReference>
<dbReference type="SMART" id="SM00387">
    <property type="entry name" value="HATPase_c"/>
    <property type="match status" value="1"/>
</dbReference>
<evidence type="ECO:0000256" key="5">
    <source>
        <dbReference type="ARBA" id="ARBA00022490"/>
    </source>
</evidence>
<dbReference type="Pfam" id="PF18053">
    <property type="entry name" value="GyrB_insert"/>
    <property type="match status" value="1"/>
</dbReference>
<dbReference type="PROSITE" id="PS00177">
    <property type="entry name" value="TOPOISOMERASE_II"/>
    <property type="match status" value="1"/>
</dbReference>
<dbReference type="InterPro" id="IPR000565">
    <property type="entry name" value="Topo_IIA_B"/>
</dbReference>
<dbReference type="InterPro" id="IPR001241">
    <property type="entry name" value="Topo_IIA"/>
</dbReference>
<keyword evidence="10 13" id="KW-0799">Topoisomerase</keyword>
<feature type="binding site" evidence="13">
    <location>
        <position position="499"/>
    </location>
    <ligand>
        <name>Mg(2+)</name>
        <dbReference type="ChEBI" id="CHEBI:18420"/>
        <label>2</label>
    </ligand>
</feature>
<keyword evidence="9 13" id="KW-0460">Magnesium</keyword>
<dbReference type="Pfam" id="PF00986">
    <property type="entry name" value="DNA_gyraseB_C"/>
    <property type="match status" value="1"/>
</dbReference>
<evidence type="ECO:0000313" key="15">
    <source>
        <dbReference type="EMBL" id="MFC4891779.1"/>
    </source>
</evidence>
<evidence type="ECO:0000256" key="6">
    <source>
        <dbReference type="ARBA" id="ARBA00022723"/>
    </source>
</evidence>
<evidence type="ECO:0000256" key="2">
    <source>
        <dbReference type="ARBA" id="ARBA00010708"/>
    </source>
</evidence>
<dbReference type="InterPro" id="IPR041423">
    <property type="entry name" value="GyrB_insert"/>
</dbReference>
<dbReference type="HAMAP" id="MF_01898">
    <property type="entry name" value="GyrB"/>
    <property type="match status" value="1"/>
</dbReference>
<dbReference type="InterPro" id="IPR011557">
    <property type="entry name" value="GyrB"/>
</dbReference>
<dbReference type="SUPFAM" id="SSF55874">
    <property type="entry name" value="ATPase domain of HSP90 chaperone/DNA topoisomerase II/histidine kinase"/>
    <property type="match status" value="1"/>
</dbReference>
<dbReference type="InterPro" id="IPR013760">
    <property type="entry name" value="Topo_IIA-like_dom_sf"/>
</dbReference>
<evidence type="ECO:0000256" key="1">
    <source>
        <dbReference type="ARBA" id="ARBA00000185"/>
    </source>
</evidence>
<feature type="site" description="Interaction with DNA" evidence="13">
    <location>
        <position position="450"/>
    </location>
</feature>
<dbReference type="Gene3D" id="3.30.565.10">
    <property type="entry name" value="Histidine kinase-like ATPase, C-terminal domain"/>
    <property type="match status" value="1"/>
</dbReference>
<dbReference type="CDD" id="cd00822">
    <property type="entry name" value="TopoII_Trans_DNA_gyrase"/>
    <property type="match status" value="1"/>
</dbReference>
<dbReference type="PANTHER" id="PTHR45866">
    <property type="entry name" value="DNA GYRASE/TOPOISOMERASE SUBUNIT B"/>
    <property type="match status" value="1"/>
</dbReference>
<evidence type="ECO:0000256" key="8">
    <source>
        <dbReference type="ARBA" id="ARBA00022840"/>
    </source>
</evidence>
<evidence type="ECO:0000256" key="3">
    <source>
        <dbReference type="ARBA" id="ARBA00012895"/>
    </source>
</evidence>
<dbReference type="NCBIfam" id="NF011501">
    <property type="entry name" value="PRK14939.1"/>
    <property type="match status" value="1"/>
</dbReference>
<dbReference type="SUPFAM" id="SSF54211">
    <property type="entry name" value="Ribosomal protein S5 domain 2-like"/>
    <property type="match status" value="1"/>
</dbReference>
<dbReference type="GO" id="GO:0003918">
    <property type="term" value="F:DNA topoisomerase type II (double strand cut, ATP-hydrolyzing) activity"/>
    <property type="evidence" value="ECO:0007669"/>
    <property type="project" value="UniProtKB-EC"/>
</dbReference>
<dbReference type="PANTHER" id="PTHR45866:SF1">
    <property type="entry name" value="DNA GYRASE SUBUNIT B, MITOCHONDRIAL"/>
    <property type="match status" value="1"/>
</dbReference>
<dbReference type="InterPro" id="IPR013759">
    <property type="entry name" value="Topo_IIA_B_C"/>
</dbReference>
<evidence type="ECO:0000256" key="9">
    <source>
        <dbReference type="ARBA" id="ARBA00022842"/>
    </source>
</evidence>
<comment type="similarity">
    <text evidence="2 13">Belongs to the type II topoisomerase GyrB family.</text>
</comment>
<keyword evidence="5 13" id="KW-0963">Cytoplasm</keyword>
<evidence type="ECO:0000256" key="4">
    <source>
        <dbReference type="ARBA" id="ARBA00019166"/>
    </source>
</evidence>
<dbReference type="NCBIfam" id="TIGR01059">
    <property type="entry name" value="gyrB"/>
    <property type="match status" value="1"/>
</dbReference>
<dbReference type="InterPro" id="IPR034160">
    <property type="entry name" value="TOPRIM_GyrB"/>
</dbReference>
<evidence type="ECO:0000256" key="7">
    <source>
        <dbReference type="ARBA" id="ARBA00022741"/>
    </source>
</evidence>
<name>A0ABV9TAR1_9GAMM</name>
<feature type="domain" description="Toprim" evidence="14">
    <location>
        <begin position="419"/>
        <end position="534"/>
    </location>
</feature>